<dbReference type="SUPFAM" id="SSF46785">
    <property type="entry name" value="Winged helix' DNA-binding domain"/>
    <property type="match status" value="1"/>
</dbReference>
<dbReference type="RefSeq" id="WP_144932546.1">
    <property type="nucleotide sequence ID" value="NZ_JBHTIU010000008.1"/>
</dbReference>
<evidence type="ECO:0000313" key="4">
    <source>
        <dbReference type="Proteomes" id="UP001597120"/>
    </source>
</evidence>
<feature type="domain" description="HTH marR-type" evidence="2">
    <location>
        <begin position="28"/>
        <end position="128"/>
    </location>
</feature>
<keyword evidence="1" id="KW-0238">DNA-binding</keyword>
<evidence type="ECO:0000256" key="1">
    <source>
        <dbReference type="ARBA" id="ARBA00023125"/>
    </source>
</evidence>
<dbReference type="InterPro" id="IPR036390">
    <property type="entry name" value="WH_DNA-bd_sf"/>
</dbReference>
<proteinExistence type="predicted"/>
<dbReference type="PANTHER" id="PTHR33164:SF106">
    <property type="entry name" value="TRANSCRIPTIONAL REGULATORY PROTEIN"/>
    <property type="match status" value="1"/>
</dbReference>
<reference evidence="4" key="1">
    <citation type="journal article" date="2019" name="Int. J. Syst. Evol. Microbiol.">
        <title>The Global Catalogue of Microorganisms (GCM) 10K type strain sequencing project: providing services to taxonomists for standard genome sequencing and annotation.</title>
        <authorList>
            <consortium name="The Broad Institute Genomics Platform"/>
            <consortium name="The Broad Institute Genome Sequencing Center for Infectious Disease"/>
            <person name="Wu L."/>
            <person name="Ma J."/>
        </authorList>
    </citation>
    <scope>NUCLEOTIDE SEQUENCE [LARGE SCALE GENOMIC DNA]</scope>
    <source>
        <strain evidence="4">CCUG 57263</strain>
    </source>
</reference>
<dbReference type="InterPro" id="IPR000835">
    <property type="entry name" value="HTH_MarR-typ"/>
</dbReference>
<evidence type="ECO:0000259" key="2">
    <source>
        <dbReference type="SMART" id="SM00347"/>
    </source>
</evidence>
<dbReference type="Proteomes" id="UP001597120">
    <property type="component" value="Unassembled WGS sequence"/>
</dbReference>
<protein>
    <submittedName>
        <fullName evidence="3">MarR family winged helix-turn-helix transcriptional regulator</fullName>
    </submittedName>
</protein>
<gene>
    <name evidence="3" type="ORF">ACFQ03_02580</name>
</gene>
<sequence length="152" mass="16937">MKNNPANEHNAVNLGQQFSLALIMFHQTVAEKVGLNLTDYKVLGLIPVEGLTAGEIALKTGLSTGMVTTVVDRLENKDFVYRERDPKDRRKVIIKANFGKVGAELGPIFQSFGQAMSEVMSAYSPEENKLIQEYIMKSTEVFKQETEKLNQG</sequence>
<dbReference type="PANTHER" id="PTHR33164">
    <property type="entry name" value="TRANSCRIPTIONAL REGULATOR, MARR FAMILY"/>
    <property type="match status" value="1"/>
</dbReference>
<name>A0ABW3D3N8_9BACL</name>
<accession>A0ABW3D3N8</accession>
<dbReference type="InterPro" id="IPR039422">
    <property type="entry name" value="MarR/SlyA-like"/>
</dbReference>
<dbReference type="Pfam" id="PF01047">
    <property type="entry name" value="MarR"/>
    <property type="match status" value="1"/>
</dbReference>
<organism evidence="3 4">
    <name type="scientific">Paenibacillus residui</name>
    <dbReference type="NCBI Taxonomy" id="629724"/>
    <lineage>
        <taxon>Bacteria</taxon>
        <taxon>Bacillati</taxon>
        <taxon>Bacillota</taxon>
        <taxon>Bacilli</taxon>
        <taxon>Bacillales</taxon>
        <taxon>Paenibacillaceae</taxon>
        <taxon>Paenibacillus</taxon>
    </lineage>
</organism>
<dbReference type="EMBL" id="JBHTIU010000008">
    <property type="protein sequence ID" value="MFD0868020.1"/>
    <property type="molecule type" value="Genomic_DNA"/>
</dbReference>
<keyword evidence="4" id="KW-1185">Reference proteome</keyword>
<evidence type="ECO:0000313" key="3">
    <source>
        <dbReference type="EMBL" id="MFD0868020.1"/>
    </source>
</evidence>
<dbReference type="InterPro" id="IPR036388">
    <property type="entry name" value="WH-like_DNA-bd_sf"/>
</dbReference>
<dbReference type="SMART" id="SM00347">
    <property type="entry name" value="HTH_MARR"/>
    <property type="match status" value="1"/>
</dbReference>
<dbReference type="Gene3D" id="1.10.10.10">
    <property type="entry name" value="Winged helix-like DNA-binding domain superfamily/Winged helix DNA-binding domain"/>
    <property type="match status" value="1"/>
</dbReference>
<comment type="caution">
    <text evidence="3">The sequence shown here is derived from an EMBL/GenBank/DDBJ whole genome shotgun (WGS) entry which is preliminary data.</text>
</comment>